<accession>A0A9P3HDM8</accession>
<comment type="caution">
    <text evidence="2">The sequence shown here is derived from an EMBL/GenBank/DDBJ whole genome shotgun (WGS) entry which is preliminary data.</text>
</comment>
<feature type="compositionally biased region" description="Basic and acidic residues" evidence="1">
    <location>
        <begin position="14"/>
        <end position="40"/>
    </location>
</feature>
<proteinExistence type="predicted"/>
<feature type="region of interest" description="Disordered" evidence="1">
    <location>
        <begin position="1"/>
        <end position="40"/>
    </location>
</feature>
<dbReference type="Proteomes" id="UP000827284">
    <property type="component" value="Unassembled WGS sequence"/>
</dbReference>
<name>A0A9P3HDM8_9FUNG</name>
<dbReference type="AlphaFoldDB" id="A0A9P3HDM8"/>
<evidence type="ECO:0000313" key="3">
    <source>
        <dbReference type="Proteomes" id="UP000827284"/>
    </source>
</evidence>
<sequence length="94" mass="10867">MEEREFDIVGQIQRQDRGQDQGQDRGQDQDQHYSLQSRREMLQGSHEAHEAWYSAYEGESILVTFVIDMERVHGSQTGESVIAILEKVTQSWGL</sequence>
<gene>
    <name evidence="2" type="ORF">EMPS_06790</name>
</gene>
<evidence type="ECO:0000313" key="2">
    <source>
        <dbReference type="EMBL" id="GJJ74432.1"/>
    </source>
</evidence>
<organism evidence="2 3">
    <name type="scientific">Entomortierella parvispora</name>
    <dbReference type="NCBI Taxonomy" id="205924"/>
    <lineage>
        <taxon>Eukaryota</taxon>
        <taxon>Fungi</taxon>
        <taxon>Fungi incertae sedis</taxon>
        <taxon>Mucoromycota</taxon>
        <taxon>Mortierellomycotina</taxon>
        <taxon>Mortierellomycetes</taxon>
        <taxon>Mortierellales</taxon>
        <taxon>Mortierellaceae</taxon>
        <taxon>Entomortierella</taxon>
    </lineage>
</organism>
<protein>
    <submittedName>
        <fullName evidence="2">Uncharacterized protein</fullName>
    </submittedName>
</protein>
<evidence type="ECO:0000256" key="1">
    <source>
        <dbReference type="SAM" id="MobiDB-lite"/>
    </source>
</evidence>
<keyword evidence="3" id="KW-1185">Reference proteome</keyword>
<dbReference type="EMBL" id="BQFW01000009">
    <property type="protein sequence ID" value="GJJ74432.1"/>
    <property type="molecule type" value="Genomic_DNA"/>
</dbReference>
<reference evidence="2" key="1">
    <citation type="submission" date="2021-11" db="EMBL/GenBank/DDBJ databases">
        <authorList>
            <person name="Herlambang A."/>
            <person name="Guo Y."/>
            <person name="Takashima Y."/>
            <person name="Nishizawa T."/>
        </authorList>
    </citation>
    <scope>NUCLEOTIDE SEQUENCE</scope>
    <source>
        <strain evidence="2">E1425</strain>
    </source>
</reference>
<reference evidence="2" key="2">
    <citation type="journal article" date="2022" name="Microbiol. Resour. Announc.">
        <title>Whole-Genome Sequence of Entomortierella parvispora E1425, a Mucoromycotan Fungus Associated with Burkholderiaceae-Related Endosymbiotic Bacteria.</title>
        <authorList>
            <person name="Herlambang A."/>
            <person name="Guo Y."/>
            <person name="Takashima Y."/>
            <person name="Narisawa K."/>
            <person name="Ohta H."/>
            <person name="Nishizawa T."/>
        </authorList>
    </citation>
    <scope>NUCLEOTIDE SEQUENCE</scope>
    <source>
        <strain evidence="2">E1425</strain>
    </source>
</reference>